<feature type="domain" description="HTH iclR-type" evidence="3">
    <location>
        <begin position="13"/>
        <end position="74"/>
    </location>
</feature>
<evidence type="ECO:0000259" key="3">
    <source>
        <dbReference type="PROSITE" id="PS51077"/>
    </source>
</evidence>
<organism evidence="5 6">
    <name type="scientific">Glutamicibacter soli</name>
    <dbReference type="NCBI Taxonomy" id="453836"/>
    <lineage>
        <taxon>Bacteria</taxon>
        <taxon>Bacillati</taxon>
        <taxon>Actinomycetota</taxon>
        <taxon>Actinomycetes</taxon>
        <taxon>Micrococcales</taxon>
        <taxon>Micrococcaceae</taxon>
        <taxon>Glutamicibacter</taxon>
    </lineage>
</organism>
<dbReference type="PANTHER" id="PTHR30136">
    <property type="entry name" value="HELIX-TURN-HELIX TRANSCRIPTIONAL REGULATOR, ICLR FAMILY"/>
    <property type="match status" value="1"/>
</dbReference>
<dbReference type="Gene3D" id="3.30.450.40">
    <property type="match status" value="2"/>
</dbReference>
<evidence type="ECO:0000256" key="1">
    <source>
        <dbReference type="ARBA" id="ARBA00023015"/>
    </source>
</evidence>
<reference evidence="5 6" key="1">
    <citation type="submission" date="2018-01" db="EMBL/GenBank/DDBJ databases">
        <title>Glutamicibacter soli strain NHPC-3 Whole genome sequence and assembly.</title>
        <authorList>
            <person name="Choudhury P."/>
            <person name="Gupta D."/>
            <person name="Sengupta K."/>
            <person name="Jawed A."/>
            <person name="Sultana N."/>
            <person name="Saha P."/>
        </authorList>
    </citation>
    <scope>NUCLEOTIDE SEQUENCE [LARGE SCALE GENOMIC DNA]</scope>
    <source>
        <strain evidence="5 6">NHPC-3</strain>
    </source>
</reference>
<reference evidence="4 7" key="2">
    <citation type="submission" date="2020-01" db="EMBL/GenBank/DDBJ databases">
        <title>Glutamicibacter soli M275.</title>
        <authorList>
            <person name="Meng X."/>
        </authorList>
    </citation>
    <scope>NUCLEOTIDE SEQUENCE [LARGE SCALE GENOMIC DNA]</scope>
    <source>
        <strain evidence="4 7">M275</strain>
    </source>
</reference>
<dbReference type="InterPro" id="IPR036390">
    <property type="entry name" value="WH_DNA-bd_sf"/>
</dbReference>
<dbReference type="Proteomes" id="UP000252167">
    <property type="component" value="Unassembled WGS sequence"/>
</dbReference>
<keyword evidence="2" id="KW-0804">Transcription</keyword>
<keyword evidence="1" id="KW-0805">Transcription regulation</keyword>
<accession>A0A365YIB6</accession>
<dbReference type="InterPro" id="IPR036388">
    <property type="entry name" value="WH-like_DNA-bd_sf"/>
</dbReference>
<name>A0A365YIB6_9MICC</name>
<dbReference type="Proteomes" id="UP000477543">
    <property type="component" value="Unassembled WGS sequence"/>
</dbReference>
<evidence type="ECO:0000313" key="4">
    <source>
        <dbReference type="EMBL" id="NAZ16100.1"/>
    </source>
</evidence>
<dbReference type="Pfam" id="PF09339">
    <property type="entry name" value="HTH_IclR"/>
    <property type="match status" value="1"/>
</dbReference>
<evidence type="ECO:0000313" key="5">
    <source>
        <dbReference type="EMBL" id="RBM01783.1"/>
    </source>
</evidence>
<dbReference type="InterPro" id="IPR029016">
    <property type="entry name" value="GAF-like_dom_sf"/>
</dbReference>
<dbReference type="EMBL" id="POAF01000003">
    <property type="protein sequence ID" value="RBM01783.1"/>
    <property type="molecule type" value="Genomic_DNA"/>
</dbReference>
<evidence type="ECO:0000313" key="6">
    <source>
        <dbReference type="Proteomes" id="UP000252167"/>
    </source>
</evidence>
<dbReference type="InterPro" id="IPR050707">
    <property type="entry name" value="HTH_MetabolicPath_Reg"/>
</dbReference>
<dbReference type="SUPFAM" id="SSF46785">
    <property type="entry name" value="Winged helix' DNA-binding domain"/>
    <property type="match status" value="1"/>
</dbReference>
<sequence>MTKTSKGSIEGGSQTLGRGLEALTLIGESTRPLSVPELAEALGIHRSMAYRLVKTFEQYGFVERMPSGDLELGARLGALARNVAKSLQAAAAPHLATVSDQLQMTALLVVFDGEAAVTLSTAEPRLADATVAQRPGTRHPIDNGAPGRVIRSQLHPEQYPAKDFEFSHDEVIPGLTSIAVPLLLPQGKPAAIAVIYPPRDLDEQHIASVLAEASVRISSTLGLRI</sequence>
<comment type="caution">
    <text evidence="5">The sequence shown here is derived from an EMBL/GenBank/DDBJ whole genome shotgun (WGS) entry which is preliminary data.</text>
</comment>
<dbReference type="GO" id="GO:0003677">
    <property type="term" value="F:DNA binding"/>
    <property type="evidence" value="ECO:0007669"/>
    <property type="project" value="InterPro"/>
</dbReference>
<evidence type="ECO:0000256" key="2">
    <source>
        <dbReference type="ARBA" id="ARBA00023163"/>
    </source>
</evidence>
<protein>
    <submittedName>
        <fullName evidence="5">ArsR family transcriptional regulator</fullName>
    </submittedName>
    <submittedName>
        <fullName evidence="4">Helix-turn-helix domain-containing protein</fullName>
    </submittedName>
</protein>
<dbReference type="PANTHER" id="PTHR30136:SF24">
    <property type="entry name" value="HTH-TYPE TRANSCRIPTIONAL REPRESSOR ALLR"/>
    <property type="match status" value="1"/>
</dbReference>
<dbReference type="GO" id="GO:0003700">
    <property type="term" value="F:DNA-binding transcription factor activity"/>
    <property type="evidence" value="ECO:0007669"/>
    <property type="project" value="TreeGrafter"/>
</dbReference>
<proteinExistence type="predicted"/>
<dbReference type="Gene3D" id="1.10.10.10">
    <property type="entry name" value="Winged helix-like DNA-binding domain superfamily/Winged helix DNA-binding domain"/>
    <property type="match status" value="1"/>
</dbReference>
<dbReference type="GO" id="GO:0045892">
    <property type="term" value="P:negative regulation of DNA-templated transcription"/>
    <property type="evidence" value="ECO:0007669"/>
    <property type="project" value="TreeGrafter"/>
</dbReference>
<evidence type="ECO:0000313" key="7">
    <source>
        <dbReference type="Proteomes" id="UP000477543"/>
    </source>
</evidence>
<gene>
    <name evidence="5" type="ORF">C1H84_08045</name>
    <name evidence="4" type="ORF">GT020_08490</name>
</gene>
<dbReference type="EMBL" id="WYDN01000006">
    <property type="protein sequence ID" value="NAZ16100.1"/>
    <property type="molecule type" value="Genomic_DNA"/>
</dbReference>
<dbReference type="SMART" id="SM00346">
    <property type="entry name" value="HTH_ICLR"/>
    <property type="match status" value="1"/>
</dbReference>
<dbReference type="PROSITE" id="PS51077">
    <property type="entry name" value="HTH_ICLR"/>
    <property type="match status" value="1"/>
</dbReference>
<dbReference type="SUPFAM" id="SSF55781">
    <property type="entry name" value="GAF domain-like"/>
    <property type="match status" value="1"/>
</dbReference>
<dbReference type="InterPro" id="IPR005471">
    <property type="entry name" value="Tscrpt_reg_IclR_N"/>
</dbReference>
<dbReference type="RefSeq" id="WP_047120217.1">
    <property type="nucleotide sequence ID" value="NZ_CM125969.1"/>
</dbReference>
<dbReference type="AlphaFoldDB" id="A0A365YIB6"/>
<keyword evidence="6" id="KW-1185">Reference proteome</keyword>